<reference evidence="1" key="2">
    <citation type="submission" date="2021-10" db="EMBL/GenBank/DDBJ databases">
        <authorList>
            <person name="Piombo E."/>
        </authorList>
    </citation>
    <scope>NUCLEOTIDE SEQUENCE</scope>
</reference>
<accession>A0ACA9UDS0</accession>
<organism evidence="1 2">
    <name type="scientific">Clonostachys rosea f. rosea IK726</name>
    <dbReference type="NCBI Taxonomy" id="1349383"/>
    <lineage>
        <taxon>Eukaryota</taxon>
        <taxon>Fungi</taxon>
        <taxon>Dikarya</taxon>
        <taxon>Ascomycota</taxon>
        <taxon>Pezizomycotina</taxon>
        <taxon>Sordariomycetes</taxon>
        <taxon>Hypocreomycetidae</taxon>
        <taxon>Hypocreales</taxon>
        <taxon>Bionectriaceae</taxon>
        <taxon>Clonostachys</taxon>
    </lineage>
</organism>
<keyword evidence="2" id="KW-1185">Reference proteome</keyword>
<protein>
    <submittedName>
        <fullName evidence="1">Uncharacterized protein</fullName>
    </submittedName>
</protein>
<dbReference type="EMBL" id="CADEHS020000244">
    <property type="protein sequence ID" value="CAG9951164.1"/>
    <property type="molecule type" value="Genomic_DNA"/>
</dbReference>
<dbReference type="Proteomes" id="UP000836387">
    <property type="component" value="Unassembled WGS sequence"/>
</dbReference>
<proteinExistence type="predicted"/>
<comment type="caution">
    <text evidence="1">The sequence shown here is derived from an EMBL/GenBank/DDBJ whole genome shotgun (WGS) entry which is preliminary data.</text>
</comment>
<gene>
    <name evidence="1" type="ORF">CRV2_00021963</name>
</gene>
<reference evidence="1" key="1">
    <citation type="submission" date="2020-04" db="EMBL/GenBank/DDBJ databases">
        <authorList>
            <person name="Broberg M."/>
        </authorList>
    </citation>
    <scope>NUCLEOTIDE SEQUENCE</scope>
</reference>
<name>A0ACA9UDS0_BIOOC</name>
<sequence>MAPTVRLPPDFDSEYSDPDSEYSDESDIDRLRVWSDETISEESPDDDEVDFKDAVNLFGGNTHPPEYYQNAVKDFDESHYDGQDYSPGSDILLDAIEDTWKEWQKALWNKEEKFLEYILESVPAMR</sequence>
<evidence type="ECO:0000313" key="1">
    <source>
        <dbReference type="EMBL" id="CAG9951164.1"/>
    </source>
</evidence>
<evidence type="ECO:0000313" key="2">
    <source>
        <dbReference type="Proteomes" id="UP000836387"/>
    </source>
</evidence>